<dbReference type="Pfam" id="PF18029">
    <property type="entry name" value="Glyoxalase_6"/>
    <property type="match status" value="2"/>
</dbReference>
<evidence type="ECO:0000313" key="2">
    <source>
        <dbReference type="EMBL" id="GAA3243915.1"/>
    </source>
</evidence>
<accession>A0ABP6QMZ4</accession>
<keyword evidence="3" id="KW-1185">Reference proteome</keyword>
<dbReference type="InterPro" id="IPR029068">
    <property type="entry name" value="Glyas_Bleomycin-R_OHBP_Dase"/>
</dbReference>
<proteinExistence type="predicted"/>
<dbReference type="InterPro" id="IPR041581">
    <property type="entry name" value="Glyoxalase_6"/>
</dbReference>
<dbReference type="SUPFAM" id="SSF54593">
    <property type="entry name" value="Glyoxalase/Bleomycin resistance protein/Dihydroxybiphenyl dioxygenase"/>
    <property type="match status" value="1"/>
</dbReference>
<dbReference type="Gene3D" id="3.10.180.10">
    <property type="entry name" value="2,3-Dihydroxybiphenyl 1,2-Dioxygenase, domain 1"/>
    <property type="match status" value="2"/>
</dbReference>
<evidence type="ECO:0000259" key="1">
    <source>
        <dbReference type="Pfam" id="PF18029"/>
    </source>
</evidence>
<dbReference type="RefSeq" id="WP_344840283.1">
    <property type="nucleotide sequence ID" value="NZ_BAAAUV010000063.1"/>
</dbReference>
<gene>
    <name evidence="2" type="ORF">GCM10010468_82050</name>
</gene>
<sequence length="221" mass="24659">MAIARFKDICVDAVDAGVLGRFWAAAAGLRWVPDGHGEGKLTGATPGHTIWVNRVPEERTVKQRVHLDLYSRTLEELEKLGARRLEDFPRWTIMADPEGGEFCAFLREEPPADRIHGLVVDSADPRAQAEWWREVYGAGIDHNGDEGWSTVENVPGMPFLTMDFVPVPEPKTVKNRIHWDVTGEVGDLVAAGATVLRPRDETIRWTVMADPEGNEFCVFDA</sequence>
<organism evidence="2 3">
    <name type="scientific">Actinocorallia longicatena</name>
    <dbReference type="NCBI Taxonomy" id="111803"/>
    <lineage>
        <taxon>Bacteria</taxon>
        <taxon>Bacillati</taxon>
        <taxon>Actinomycetota</taxon>
        <taxon>Actinomycetes</taxon>
        <taxon>Streptosporangiales</taxon>
        <taxon>Thermomonosporaceae</taxon>
        <taxon>Actinocorallia</taxon>
    </lineage>
</organism>
<dbReference type="PANTHER" id="PTHR35908:SF1">
    <property type="entry name" value="CONSERVED PROTEIN"/>
    <property type="match status" value="1"/>
</dbReference>
<evidence type="ECO:0000313" key="3">
    <source>
        <dbReference type="Proteomes" id="UP001501237"/>
    </source>
</evidence>
<feature type="domain" description="Glyoxalase-like" evidence="1">
    <location>
        <begin position="118"/>
        <end position="219"/>
    </location>
</feature>
<name>A0ABP6QMZ4_9ACTN</name>
<feature type="domain" description="Glyoxalase-like" evidence="1">
    <location>
        <begin position="9"/>
        <end position="104"/>
    </location>
</feature>
<reference evidence="3" key="1">
    <citation type="journal article" date="2019" name="Int. J. Syst. Evol. Microbiol.">
        <title>The Global Catalogue of Microorganisms (GCM) 10K type strain sequencing project: providing services to taxonomists for standard genome sequencing and annotation.</title>
        <authorList>
            <consortium name="The Broad Institute Genomics Platform"/>
            <consortium name="The Broad Institute Genome Sequencing Center for Infectious Disease"/>
            <person name="Wu L."/>
            <person name="Ma J."/>
        </authorList>
    </citation>
    <scope>NUCLEOTIDE SEQUENCE [LARGE SCALE GENOMIC DNA]</scope>
    <source>
        <strain evidence="3">JCM 9377</strain>
    </source>
</reference>
<comment type="caution">
    <text evidence="2">The sequence shown here is derived from an EMBL/GenBank/DDBJ whole genome shotgun (WGS) entry which is preliminary data.</text>
</comment>
<dbReference type="EMBL" id="BAAAUV010000063">
    <property type="protein sequence ID" value="GAA3243915.1"/>
    <property type="molecule type" value="Genomic_DNA"/>
</dbReference>
<dbReference type="PANTHER" id="PTHR35908">
    <property type="entry name" value="HYPOTHETICAL FUSION PROTEIN"/>
    <property type="match status" value="1"/>
</dbReference>
<protein>
    <submittedName>
        <fullName evidence="2">VOC family protein</fullName>
    </submittedName>
</protein>
<dbReference type="Proteomes" id="UP001501237">
    <property type="component" value="Unassembled WGS sequence"/>
</dbReference>